<evidence type="ECO:0000313" key="4">
    <source>
        <dbReference type="EMBL" id="MBB6731063.1"/>
    </source>
</evidence>
<protein>
    <submittedName>
        <fullName evidence="4">GNAT family N-acetyltransferase</fullName>
    </submittedName>
</protein>
<dbReference type="PROSITE" id="PS51186">
    <property type="entry name" value="GNAT"/>
    <property type="match status" value="1"/>
</dbReference>
<dbReference type="SUPFAM" id="SSF55729">
    <property type="entry name" value="Acyl-CoA N-acyltransferases (Nat)"/>
    <property type="match status" value="1"/>
</dbReference>
<keyword evidence="2" id="KW-0012">Acyltransferase</keyword>
<evidence type="ECO:0000256" key="1">
    <source>
        <dbReference type="ARBA" id="ARBA00022679"/>
    </source>
</evidence>
<dbReference type="AlphaFoldDB" id="A0A7X0VWL3"/>
<name>A0A7X0VWL3_9BACL</name>
<dbReference type="InterPro" id="IPR000182">
    <property type="entry name" value="GNAT_dom"/>
</dbReference>
<keyword evidence="1 4" id="KW-0808">Transferase</keyword>
<dbReference type="InterPro" id="IPR016181">
    <property type="entry name" value="Acyl_CoA_acyltransferase"/>
</dbReference>
<dbReference type="RefSeq" id="WP_185128707.1">
    <property type="nucleotide sequence ID" value="NZ_JACJVO010000009.1"/>
</dbReference>
<proteinExistence type="predicted"/>
<comment type="caution">
    <text evidence="4">The sequence shown here is derived from an EMBL/GenBank/DDBJ whole genome shotgun (WGS) entry which is preliminary data.</text>
</comment>
<gene>
    <name evidence="4" type="ORF">H7C18_09115</name>
</gene>
<dbReference type="InterPro" id="IPR050680">
    <property type="entry name" value="YpeA/RimI_acetyltransf"/>
</dbReference>
<dbReference type="Proteomes" id="UP000564644">
    <property type="component" value="Unassembled WGS sequence"/>
</dbReference>
<reference evidence="4 5" key="1">
    <citation type="submission" date="2020-08" db="EMBL/GenBank/DDBJ databases">
        <title>Cohnella phylogeny.</title>
        <authorList>
            <person name="Dunlap C."/>
        </authorList>
    </citation>
    <scope>NUCLEOTIDE SEQUENCE [LARGE SCALE GENOMIC DNA]</scope>
    <source>
        <strain evidence="4 5">CBP 2801</strain>
    </source>
</reference>
<keyword evidence="5" id="KW-1185">Reference proteome</keyword>
<dbReference type="EMBL" id="JACJVO010000009">
    <property type="protein sequence ID" value="MBB6731063.1"/>
    <property type="molecule type" value="Genomic_DNA"/>
</dbReference>
<feature type="domain" description="N-acetyltransferase" evidence="3">
    <location>
        <begin position="1"/>
        <end position="147"/>
    </location>
</feature>
<sequence>MIRWKNPRDMPGIVRLVRTQLVPLSPWHHPRDRRLYGDVVRRLREGATLVVSSSRSSDPFAFLHMIVKDSTLFVDLLAVDPSQQNRHWGTALMRRAEEYGISKGCTNALLFVDEGNDKAHRFYNRLGYRTVQHVGELRCYRLEKPLESFQKDWLLGL</sequence>
<dbReference type="Pfam" id="PF00583">
    <property type="entry name" value="Acetyltransf_1"/>
    <property type="match status" value="1"/>
</dbReference>
<dbReference type="GO" id="GO:0016747">
    <property type="term" value="F:acyltransferase activity, transferring groups other than amino-acyl groups"/>
    <property type="evidence" value="ECO:0007669"/>
    <property type="project" value="InterPro"/>
</dbReference>
<dbReference type="CDD" id="cd04301">
    <property type="entry name" value="NAT_SF"/>
    <property type="match status" value="1"/>
</dbReference>
<evidence type="ECO:0000259" key="3">
    <source>
        <dbReference type="PROSITE" id="PS51186"/>
    </source>
</evidence>
<accession>A0A7X0VWL3</accession>
<dbReference type="PANTHER" id="PTHR43420">
    <property type="entry name" value="ACETYLTRANSFERASE"/>
    <property type="match status" value="1"/>
</dbReference>
<organism evidence="4 5">
    <name type="scientific">Cohnella zeiphila</name>
    <dbReference type="NCBI Taxonomy" id="2761120"/>
    <lineage>
        <taxon>Bacteria</taxon>
        <taxon>Bacillati</taxon>
        <taxon>Bacillota</taxon>
        <taxon>Bacilli</taxon>
        <taxon>Bacillales</taxon>
        <taxon>Paenibacillaceae</taxon>
        <taxon>Cohnella</taxon>
    </lineage>
</organism>
<evidence type="ECO:0000256" key="2">
    <source>
        <dbReference type="ARBA" id="ARBA00023315"/>
    </source>
</evidence>
<dbReference type="Gene3D" id="3.40.630.30">
    <property type="match status" value="1"/>
</dbReference>
<evidence type="ECO:0000313" key="5">
    <source>
        <dbReference type="Proteomes" id="UP000564644"/>
    </source>
</evidence>